<comment type="subcellular location">
    <subcellularLocation>
        <location evidence="1">Membrane</location>
        <topology evidence="1">Single-pass membrane protein</topology>
    </subcellularLocation>
    <subcellularLocation>
        <location evidence="8">Membrane</location>
        <topology evidence="8">Single-pass type II membrane protein</topology>
    </subcellularLocation>
</comment>
<keyword evidence="8" id="KW-0735">Signal-anchor</keyword>
<sequence length="362" mass="41964">MTSGVGVRSRCSLKTVFAWAVLVVIASILFLSFKLNILELGRNLRHQSNTRRTNKSTLHIQKFNMRGNDVMVFVHIQKTGGTQFGLQLVRNLDIERPCQRQRLQMSHNIRRKKRFKCLRPGSSKIWLISRHHLGWPCGLHADWTENKECVSRYMNSREGKNVDRTFFYVTIIREPVSRFLSEFSFVHNSSSTWSGASLRCNGRSPSRDELPLCFAGKNLSEITLKEFMGCPWNLAINRQSRMLADLRLVNCYDTRAMQKSKRNEIILQSAKRNLQKMAYFALMEYQEESQFLFEKTFGLKFLTPFKQVGGNETKAGKLFPKLNDSGLQGVRHLNSLDVELYTFAKKLFLTRVKNFKDAESRT</sequence>
<dbReference type="PANTHER" id="PTHR12812:SF0">
    <property type="entry name" value="HEPARAN-SULFATE 6-O-SULFOTRANSFERASE"/>
    <property type="match status" value="1"/>
</dbReference>
<keyword evidence="7" id="KW-0325">Glycoprotein</keyword>
<keyword evidence="3 8" id="KW-0808">Transferase</keyword>
<keyword evidence="10" id="KW-1185">Reference proteome</keyword>
<organism evidence="9 10">
    <name type="scientific">Porites lobata</name>
    <dbReference type="NCBI Taxonomy" id="104759"/>
    <lineage>
        <taxon>Eukaryota</taxon>
        <taxon>Metazoa</taxon>
        <taxon>Cnidaria</taxon>
        <taxon>Anthozoa</taxon>
        <taxon>Hexacorallia</taxon>
        <taxon>Scleractinia</taxon>
        <taxon>Fungiina</taxon>
        <taxon>Poritidae</taxon>
        <taxon>Porites</taxon>
    </lineage>
</organism>
<proteinExistence type="inferred from homology"/>
<evidence type="ECO:0000256" key="2">
    <source>
        <dbReference type="ARBA" id="ARBA00010109"/>
    </source>
</evidence>
<dbReference type="Pfam" id="PF03567">
    <property type="entry name" value="Sulfotransfer_2"/>
    <property type="match status" value="1"/>
</dbReference>
<dbReference type="InterPro" id="IPR010635">
    <property type="entry name" value="Heparan_SO4-6-sulfoTrfase"/>
</dbReference>
<dbReference type="Proteomes" id="UP001159405">
    <property type="component" value="Unassembled WGS sequence"/>
</dbReference>
<evidence type="ECO:0000313" key="9">
    <source>
        <dbReference type="EMBL" id="CAH3113115.1"/>
    </source>
</evidence>
<dbReference type="EC" id="2.8.2.-" evidence="8"/>
<evidence type="ECO:0000256" key="3">
    <source>
        <dbReference type="ARBA" id="ARBA00022679"/>
    </source>
</evidence>
<dbReference type="PANTHER" id="PTHR12812">
    <property type="entry name" value="HEPARAN SULFATE 6-O-SULFOTRANSFERASE 3"/>
    <property type="match status" value="1"/>
</dbReference>
<protein>
    <recommendedName>
        <fullName evidence="8">Heparan-sulfate 6-O-sulfotransferase</fullName>
        <ecNumber evidence="8">2.8.2.-</ecNumber>
    </recommendedName>
</protein>
<dbReference type="EMBL" id="CALNXK010000025">
    <property type="protein sequence ID" value="CAH3113115.1"/>
    <property type="molecule type" value="Genomic_DNA"/>
</dbReference>
<comment type="function">
    <text evidence="8">6-O-sulfation enzyme which catalyzes the transfer of sulfate from 3'-phosphoadenosine 5'-phosphosulfate (PAPS) to position 6 of the N-sulfoglucosamine residue (GlcNS) of heparan sulfate.</text>
</comment>
<keyword evidence="5 8" id="KW-1133">Transmembrane helix</keyword>
<feature type="transmembrane region" description="Helical" evidence="8">
    <location>
        <begin position="16"/>
        <end position="37"/>
    </location>
</feature>
<accession>A0ABN8NPG7</accession>
<evidence type="ECO:0000256" key="4">
    <source>
        <dbReference type="ARBA" id="ARBA00022692"/>
    </source>
</evidence>
<comment type="caution">
    <text evidence="9">The sequence shown here is derived from an EMBL/GenBank/DDBJ whole genome shotgun (WGS) entry which is preliminary data.</text>
</comment>
<evidence type="ECO:0000256" key="6">
    <source>
        <dbReference type="ARBA" id="ARBA00023136"/>
    </source>
</evidence>
<name>A0ABN8NPG7_9CNID</name>
<dbReference type="InterPro" id="IPR027417">
    <property type="entry name" value="P-loop_NTPase"/>
</dbReference>
<evidence type="ECO:0000256" key="7">
    <source>
        <dbReference type="ARBA" id="ARBA00023180"/>
    </source>
</evidence>
<evidence type="ECO:0000256" key="8">
    <source>
        <dbReference type="RuleBase" id="RU364122"/>
    </source>
</evidence>
<comment type="similarity">
    <text evidence="2 8">Belongs to the sulfotransferase 6 family.</text>
</comment>
<dbReference type="Gene3D" id="3.40.50.300">
    <property type="entry name" value="P-loop containing nucleotide triphosphate hydrolases"/>
    <property type="match status" value="1"/>
</dbReference>
<dbReference type="InterPro" id="IPR005331">
    <property type="entry name" value="Sulfotransferase"/>
</dbReference>
<evidence type="ECO:0000256" key="5">
    <source>
        <dbReference type="ARBA" id="ARBA00022989"/>
    </source>
</evidence>
<reference evidence="9 10" key="1">
    <citation type="submission" date="2022-05" db="EMBL/GenBank/DDBJ databases">
        <authorList>
            <consortium name="Genoscope - CEA"/>
            <person name="William W."/>
        </authorList>
    </citation>
    <scope>NUCLEOTIDE SEQUENCE [LARGE SCALE GENOMIC DNA]</scope>
</reference>
<evidence type="ECO:0000313" key="10">
    <source>
        <dbReference type="Proteomes" id="UP001159405"/>
    </source>
</evidence>
<keyword evidence="6 8" id="KW-0472">Membrane</keyword>
<gene>
    <name evidence="9" type="ORF">PLOB_00021323</name>
</gene>
<evidence type="ECO:0000256" key="1">
    <source>
        <dbReference type="ARBA" id="ARBA00004167"/>
    </source>
</evidence>
<comment type="catalytic activity">
    <reaction evidence="8">
        <text>alpha-D-glucosaminyl-[heparan sulfate](n) + 3'-phosphoadenylyl sulfate = 6-sulfo-alpha-D-glucosaminyl-[heparan sulfate](n) + adenosine 3',5'-bisphosphate + H(+)</text>
        <dbReference type="Rhea" id="RHEA:56604"/>
        <dbReference type="Rhea" id="RHEA-COMP:9830"/>
        <dbReference type="Rhea" id="RHEA-COMP:14621"/>
        <dbReference type="ChEBI" id="CHEBI:15378"/>
        <dbReference type="ChEBI" id="CHEBI:58339"/>
        <dbReference type="ChEBI" id="CHEBI:58343"/>
        <dbReference type="ChEBI" id="CHEBI:58388"/>
        <dbReference type="ChEBI" id="CHEBI:140604"/>
    </reaction>
</comment>
<keyword evidence="4 8" id="KW-0812">Transmembrane</keyword>